<keyword evidence="3" id="KW-1185">Reference proteome</keyword>
<dbReference type="GO" id="GO:0005737">
    <property type="term" value="C:cytoplasm"/>
    <property type="evidence" value="ECO:0007669"/>
    <property type="project" value="InterPro"/>
</dbReference>
<protein>
    <submittedName>
        <fullName evidence="2">Type I toxin-antitoxin system toxin SymE</fullName>
    </submittedName>
</protein>
<dbReference type="GO" id="GO:0016070">
    <property type="term" value="P:RNA metabolic process"/>
    <property type="evidence" value="ECO:0007669"/>
    <property type="project" value="InterPro"/>
</dbReference>
<gene>
    <name evidence="2" type="ORF">DES35_1101</name>
</gene>
<feature type="domain" description="Toxin SymE-like" evidence="1">
    <location>
        <begin position="4"/>
        <end position="41"/>
    </location>
</feature>
<dbReference type="AlphaFoldDB" id="A0A368ZVZ1"/>
<proteinExistence type="predicted"/>
<dbReference type="Proteomes" id="UP000253517">
    <property type="component" value="Unassembled WGS sequence"/>
</dbReference>
<dbReference type="InterPro" id="IPR014944">
    <property type="entry name" value="Toxin_SymE-like"/>
</dbReference>
<evidence type="ECO:0000259" key="1">
    <source>
        <dbReference type="Pfam" id="PF08845"/>
    </source>
</evidence>
<reference evidence="2 3" key="1">
    <citation type="submission" date="2018-07" db="EMBL/GenBank/DDBJ databases">
        <title>Genomic Encyclopedia of Type Strains, Phase IV (KMG-IV): sequencing the most valuable type-strain genomes for metagenomic binning, comparative biology and taxonomic classification.</title>
        <authorList>
            <person name="Goeker M."/>
        </authorList>
    </citation>
    <scope>NUCLEOTIDE SEQUENCE [LARGE SCALE GENOMIC DNA]</scope>
    <source>
        <strain evidence="2 3">DSM 21410</strain>
    </source>
</reference>
<dbReference type="Pfam" id="PF08845">
    <property type="entry name" value="SymE_toxin"/>
    <property type="match status" value="1"/>
</dbReference>
<organism evidence="2 3">
    <name type="scientific">Schleiferia thermophila</name>
    <dbReference type="NCBI Taxonomy" id="884107"/>
    <lineage>
        <taxon>Bacteria</taxon>
        <taxon>Pseudomonadati</taxon>
        <taxon>Bacteroidota</taxon>
        <taxon>Flavobacteriia</taxon>
        <taxon>Flavobacteriales</taxon>
        <taxon>Schleiferiaceae</taxon>
        <taxon>Schleiferia</taxon>
    </lineage>
</organism>
<evidence type="ECO:0000313" key="3">
    <source>
        <dbReference type="Proteomes" id="UP000253517"/>
    </source>
</evidence>
<comment type="caution">
    <text evidence="2">The sequence shown here is derived from an EMBL/GenBank/DDBJ whole genome shotgun (WGS) entry which is preliminary data.</text>
</comment>
<name>A0A368ZVZ1_9FLAO</name>
<evidence type="ECO:0000313" key="2">
    <source>
        <dbReference type="EMBL" id="RCX00999.1"/>
    </source>
</evidence>
<feature type="non-terminal residue" evidence="2">
    <location>
        <position position="1"/>
    </location>
</feature>
<dbReference type="EMBL" id="QPJS01000010">
    <property type="protein sequence ID" value="RCX00999.1"/>
    <property type="molecule type" value="Genomic_DNA"/>
</dbReference>
<dbReference type="GO" id="GO:0003723">
    <property type="term" value="F:RNA binding"/>
    <property type="evidence" value="ECO:0007669"/>
    <property type="project" value="InterPro"/>
</dbReference>
<accession>A0A368ZVZ1</accession>
<dbReference type="GO" id="GO:0016788">
    <property type="term" value="F:hydrolase activity, acting on ester bonds"/>
    <property type="evidence" value="ECO:0007669"/>
    <property type="project" value="InterPro"/>
</dbReference>
<dbReference type="RefSeq" id="WP_114366589.1">
    <property type="nucleotide sequence ID" value="NZ_QPJS01000010.1"/>
</dbReference>
<sequence length="67" mass="7628">ANQHKTVPSLHLAGVWLAENGFKPGDTVEITTREKLLIIQPVSRVQEEITAYKEELQAMKQQLKKML</sequence>